<sequence>MRKSLIRLMALLLIVMPFLGVWANESSAATSRVAVIKEMKGTVKVKKAGGSKEFSAFAKMSLNEGDVLSVGANGSAVLQFANGTSEDDRMTVSSNSKLTFSKLSNKKGTTTKVSIWSGSAWSDVKSITSAEDNFTLETPTAVMGVRGTHLFIVVDPVTGATSVMVAAGVVSTETTGTDKNKKQQQFIYPTQNALVTTNGSGQSDITTATVDLSALVDEMDSVILESFLRAAAEINEENRRLQDAYMNEMQIQQNDVQRVQGNIENLLAAVLNQALNANKIDQATLSRLVQQANEHAANIDLSRKQLDLTDAEKKQQEQQRLKGKQAKEDAEKRLQLEKEARDKQLELEQKLKDEKKKKEKENAELLKKKQKKAFDDYEAQLDQLEKDRLKEDKAKRDAEQGTVPTGTTGSGGSNSSGSPSVEPYVAPLKSVMLVYDVYSDEISASPSPMEVHIPLEESTYQLKVPDMLDDIRLEIETLDPLEDSNPLAGGDLNVVANGVPAYFDEYDGYHIPLMDELTTITIDVKPHGEPATEANTKRFTLTVIRPSLPEGISFTTSTDTEESLNWKSKWSGTFSAIASSEIDSITFNPSYGTLYDIATLSCDSMNCEGVDVNGMQASGLMAGEIYEFTLYLQNSHHSLALRFTLGNEIEQTDWAQVFEDQLNFYPDYESESVDFEHEGNVYTADVGIDVSRISLPAYFEYGDRFYVAGVWDEQKMSFESDYSSIACNEHSGFCLNLDVGINKFKVYVIDYYGFGSYTYELTVNRSDQPTGMVSWSIEHSLDGFQSVASLPLTRNAVGGECEYYNCYFAHIDNDEDNGVRLAMTLDGTKLMGYELDQGEDYVGNELPPEANQPIVIDLAHFKENSTLEPGKYEYTLLLTDRNDYTSIYRIVVFIGERQPPLQLDEIDAKDSENNTTLLDARFGGDNKWIVNSQDLATSLDIYSLNSLDTLCISPNVYGSYVECTNNFNQDYGYFTLYGLLPGVNSITMGLLDPITRQLYAEYELVIYNGIETLHPADYALQDFPYWDPAELYYEGGDVIVDPAMVPSGKAFVGVYDGRGQLVQPSGDGTYHIEASLADETYYVVVQDGQYIVSSKLSVTIPR</sequence>
<feature type="chain" id="PRO_5046360400" evidence="3">
    <location>
        <begin position="24"/>
        <end position="1102"/>
    </location>
</feature>
<gene>
    <name evidence="5" type="ORF">ACFPQ4_06835</name>
</gene>
<keyword evidence="3" id="KW-0732">Signal</keyword>
<feature type="compositionally biased region" description="Basic and acidic residues" evidence="2">
    <location>
        <begin position="386"/>
        <end position="399"/>
    </location>
</feature>
<evidence type="ECO:0000313" key="6">
    <source>
        <dbReference type="Proteomes" id="UP001596108"/>
    </source>
</evidence>
<dbReference type="Proteomes" id="UP001596108">
    <property type="component" value="Unassembled WGS sequence"/>
</dbReference>
<keyword evidence="1" id="KW-0175">Coiled coil</keyword>
<evidence type="ECO:0000256" key="2">
    <source>
        <dbReference type="SAM" id="MobiDB-lite"/>
    </source>
</evidence>
<dbReference type="RefSeq" id="WP_378111035.1">
    <property type="nucleotide sequence ID" value="NZ_JBHSNC010000021.1"/>
</dbReference>
<evidence type="ECO:0000259" key="4">
    <source>
        <dbReference type="Pfam" id="PF04773"/>
    </source>
</evidence>
<feature type="region of interest" description="Disordered" evidence="2">
    <location>
        <begin position="386"/>
        <end position="421"/>
    </location>
</feature>
<evidence type="ECO:0000313" key="5">
    <source>
        <dbReference type="EMBL" id="MFC5529165.1"/>
    </source>
</evidence>
<name>A0ABW0QYG1_9BACL</name>
<dbReference type="EMBL" id="JBHSNC010000021">
    <property type="protein sequence ID" value="MFC5529165.1"/>
    <property type="molecule type" value="Genomic_DNA"/>
</dbReference>
<reference evidence="6" key="1">
    <citation type="journal article" date="2019" name="Int. J. Syst. Evol. Microbiol.">
        <title>The Global Catalogue of Microorganisms (GCM) 10K type strain sequencing project: providing services to taxonomists for standard genome sequencing and annotation.</title>
        <authorList>
            <consortium name="The Broad Institute Genomics Platform"/>
            <consortium name="The Broad Institute Genome Sequencing Center for Infectious Disease"/>
            <person name="Wu L."/>
            <person name="Ma J."/>
        </authorList>
    </citation>
    <scope>NUCLEOTIDE SEQUENCE [LARGE SCALE GENOMIC DNA]</scope>
    <source>
        <strain evidence="6">CGMCC 1.18578</strain>
    </source>
</reference>
<comment type="caution">
    <text evidence="5">The sequence shown here is derived from an EMBL/GenBank/DDBJ whole genome shotgun (WGS) entry which is preliminary data.</text>
</comment>
<keyword evidence="6" id="KW-1185">Reference proteome</keyword>
<accession>A0ABW0QYG1</accession>
<dbReference type="PANTHER" id="PTHR38731:SF1">
    <property type="entry name" value="FECR PROTEIN DOMAIN-CONTAINING PROTEIN"/>
    <property type="match status" value="1"/>
</dbReference>
<proteinExistence type="predicted"/>
<dbReference type="InterPro" id="IPR006860">
    <property type="entry name" value="FecR"/>
</dbReference>
<dbReference type="Gene3D" id="2.60.120.1440">
    <property type="match status" value="1"/>
</dbReference>
<evidence type="ECO:0000256" key="3">
    <source>
        <dbReference type="SAM" id="SignalP"/>
    </source>
</evidence>
<feature type="coiled-coil region" evidence="1">
    <location>
        <begin position="224"/>
        <end position="269"/>
    </location>
</feature>
<dbReference type="Pfam" id="PF04773">
    <property type="entry name" value="FecR"/>
    <property type="match status" value="1"/>
</dbReference>
<feature type="signal peptide" evidence="3">
    <location>
        <begin position="1"/>
        <end position="23"/>
    </location>
</feature>
<evidence type="ECO:0000256" key="1">
    <source>
        <dbReference type="SAM" id="Coils"/>
    </source>
</evidence>
<feature type="domain" description="FecR protein" evidence="4">
    <location>
        <begin position="66"/>
        <end position="170"/>
    </location>
</feature>
<protein>
    <submittedName>
        <fullName evidence="5">FecR domain-containing protein</fullName>
    </submittedName>
</protein>
<dbReference type="PANTHER" id="PTHR38731">
    <property type="entry name" value="LIPL45-RELATED LIPOPROTEIN-RELATED"/>
    <property type="match status" value="1"/>
</dbReference>
<organism evidence="5 6">
    <name type="scientific">Cohnella yongneupensis</name>
    <dbReference type="NCBI Taxonomy" id="425006"/>
    <lineage>
        <taxon>Bacteria</taxon>
        <taxon>Bacillati</taxon>
        <taxon>Bacillota</taxon>
        <taxon>Bacilli</taxon>
        <taxon>Bacillales</taxon>
        <taxon>Paenibacillaceae</taxon>
        <taxon>Cohnella</taxon>
    </lineage>
</organism>